<dbReference type="Pfam" id="PF00112">
    <property type="entry name" value="Peptidase_C1"/>
    <property type="match status" value="1"/>
</dbReference>
<evidence type="ECO:0000259" key="9">
    <source>
        <dbReference type="SMART" id="SM00848"/>
    </source>
</evidence>
<dbReference type="GO" id="GO:0008234">
    <property type="term" value="F:cysteine-type peptidase activity"/>
    <property type="evidence" value="ECO:0007669"/>
    <property type="project" value="UniProtKB-KW"/>
</dbReference>
<dbReference type="Proteomes" id="UP001516400">
    <property type="component" value="Unassembled WGS sequence"/>
</dbReference>
<comment type="caution">
    <text evidence="10">The sequence shown here is derived from an EMBL/GenBank/DDBJ whole genome shotgun (WGS) entry which is preliminary data.</text>
</comment>
<keyword evidence="7" id="KW-0732">Signal</keyword>
<evidence type="ECO:0000256" key="2">
    <source>
        <dbReference type="ARBA" id="ARBA00022670"/>
    </source>
</evidence>
<evidence type="ECO:0000256" key="4">
    <source>
        <dbReference type="ARBA" id="ARBA00022807"/>
    </source>
</evidence>
<evidence type="ECO:0000256" key="5">
    <source>
        <dbReference type="ARBA" id="ARBA00023145"/>
    </source>
</evidence>
<dbReference type="PROSITE" id="PS00640">
    <property type="entry name" value="THIOL_PROTEASE_ASN"/>
    <property type="match status" value="1"/>
</dbReference>
<evidence type="ECO:0000313" key="10">
    <source>
        <dbReference type="EMBL" id="KAL3281688.1"/>
    </source>
</evidence>
<proteinExistence type="inferred from homology"/>
<keyword evidence="4" id="KW-0788">Thiol protease</keyword>
<evidence type="ECO:0000256" key="6">
    <source>
        <dbReference type="ARBA" id="ARBA00023157"/>
    </source>
</evidence>
<dbReference type="PANTHER" id="PTHR12411">
    <property type="entry name" value="CYSTEINE PROTEASE FAMILY C1-RELATED"/>
    <property type="match status" value="1"/>
</dbReference>
<dbReference type="InterPro" id="IPR000169">
    <property type="entry name" value="Pept_cys_AS"/>
</dbReference>
<dbReference type="PROSITE" id="PS00639">
    <property type="entry name" value="THIOL_PROTEASE_HIS"/>
    <property type="match status" value="1"/>
</dbReference>
<comment type="similarity">
    <text evidence="1">Belongs to the peptidase C1 family.</text>
</comment>
<name>A0ABD2NSJ7_9CUCU</name>
<evidence type="ECO:0000256" key="1">
    <source>
        <dbReference type="ARBA" id="ARBA00008455"/>
    </source>
</evidence>
<dbReference type="Gene3D" id="3.90.70.10">
    <property type="entry name" value="Cysteine proteinases"/>
    <property type="match status" value="1"/>
</dbReference>
<dbReference type="AlphaFoldDB" id="A0ABD2NSJ7"/>
<protein>
    <recommendedName>
        <fullName evidence="12">Cathepsin L</fullName>
    </recommendedName>
</protein>
<gene>
    <name evidence="10" type="ORF">HHI36_004894</name>
</gene>
<feature type="signal peptide" evidence="7">
    <location>
        <begin position="1"/>
        <end position="20"/>
    </location>
</feature>
<dbReference type="CDD" id="cd02248">
    <property type="entry name" value="Peptidase_C1A"/>
    <property type="match status" value="1"/>
</dbReference>
<evidence type="ECO:0000313" key="11">
    <source>
        <dbReference type="Proteomes" id="UP001516400"/>
    </source>
</evidence>
<evidence type="ECO:0008006" key="12">
    <source>
        <dbReference type="Google" id="ProtNLM"/>
    </source>
</evidence>
<keyword evidence="5" id="KW-0865">Zymogen</keyword>
<dbReference type="InterPro" id="IPR000668">
    <property type="entry name" value="Peptidase_C1A_C"/>
</dbReference>
<dbReference type="InterPro" id="IPR038765">
    <property type="entry name" value="Papain-like_cys_pep_sf"/>
</dbReference>
<dbReference type="EMBL" id="JABFTP020000144">
    <property type="protein sequence ID" value="KAL3281688.1"/>
    <property type="molecule type" value="Genomic_DNA"/>
</dbReference>
<feature type="chain" id="PRO_5044851932" description="Cathepsin L" evidence="7">
    <location>
        <begin position="21"/>
        <end position="329"/>
    </location>
</feature>
<organism evidence="10 11">
    <name type="scientific">Cryptolaemus montrouzieri</name>
    <dbReference type="NCBI Taxonomy" id="559131"/>
    <lineage>
        <taxon>Eukaryota</taxon>
        <taxon>Metazoa</taxon>
        <taxon>Ecdysozoa</taxon>
        <taxon>Arthropoda</taxon>
        <taxon>Hexapoda</taxon>
        <taxon>Insecta</taxon>
        <taxon>Pterygota</taxon>
        <taxon>Neoptera</taxon>
        <taxon>Endopterygota</taxon>
        <taxon>Coleoptera</taxon>
        <taxon>Polyphaga</taxon>
        <taxon>Cucujiformia</taxon>
        <taxon>Coccinelloidea</taxon>
        <taxon>Coccinellidae</taxon>
        <taxon>Scymninae</taxon>
        <taxon>Scymnini</taxon>
        <taxon>Cryptolaemus</taxon>
    </lineage>
</organism>
<dbReference type="FunFam" id="3.90.70.10:FF:000006">
    <property type="entry name" value="Cathepsin S"/>
    <property type="match status" value="1"/>
</dbReference>
<sequence length="329" mass="37790">MNSMIVYFVISAIVPGYCQGLSDTFVLKEWNLFQWKFGKNYITPFESRRRSNIFKENLLKIEAHNVLFRGGKETYEQGITEFSDQTADEFMQYVNRYTFNPQEYGKYWDMENLSLSAPLSLDWRNYDVVREVKHQGQCGSCWSFSATGALEGQAALRRKLNITLSEQNLIDCARLPYNSYGCKGGNMLGAFKYVKRHGIDSECNYSYQAQQGRCKQKKSVLSIRGYNLIRRGEANLKKAVASIGPISVAIEATSNLQHYRSGVFHDKECKHKRLNHAVLVIGYGNELGQDYWLIKNSWGPKWGESGYFKLVRNKGDNCYVSTYASYPKV</sequence>
<keyword evidence="3" id="KW-0378">Hydrolase</keyword>
<dbReference type="SUPFAM" id="SSF54001">
    <property type="entry name" value="Cysteine proteinases"/>
    <property type="match status" value="1"/>
</dbReference>
<keyword evidence="6" id="KW-1015">Disulfide bond</keyword>
<keyword evidence="11" id="KW-1185">Reference proteome</keyword>
<dbReference type="Pfam" id="PF08246">
    <property type="entry name" value="Inhibitor_I29"/>
    <property type="match status" value="1"/>
</dbReference>
<evidence type="ECO:0000256" key="7">
    <source>
        <dbReference type="SAM" id="SignalP"/>
    </source>
</evidence>
<feature type="domain" description="Cathepsin propeptide inhibitor" evidence="9">
    <location>
        <begin position="30"/>
        <end position="90"/>
    </location>
</feature>
<evidence type="ECO:0000259" key="8">
    <source>
        <dbReference type="SMART" id="SM00645"/>
    </source>
</evidence>
<dbReference type="InterPro" id="IPR025661">
    <property type="entry name" value="Pept_asp_AS"/>
</dbReference>
<dbReference type="PRINTS" id="PR00705">
    <property type="entry name" value="PAPAIN"/>
</dbReference>
<dbReference type="SMART" id="SM00645">
    <property type="entry name" value="Pept_C1"/>
    <property type="match status" value="1"/>
</dbReference>
<dbReference type="InterPro" id="IPR013128">
    <property type="entry name" value="Peptidase_C1A"/>
</dbReference>
<dbReference type="SMART" id="SM00848">
    <property type="entry name" value="Inhibitor_I29"/>
    <property type="match status" value="1"/>
</dbReference>
<keyword evidence="2" id="KW-0645">Protease</keyword>
<reference evidence="10 11" key="1">
    <citation type="journal article" date="2021" name="BMC Biol.">
        <title>Horizontally acquired antibacterial genes associated with adaptive radiation of ladybird beetles.</title>
        <authorList>
            <person name="Li H.S."/>
            <person name="Tang X.F."/>
            <person name="Huang Y.H."/>
            <person name="Xu Z.Y."/>
            <person name="Chen M.L."/>
            <person name="Du X.Y."/>
            <person name="Qiu B.Y."/>
            <person name="Chen P.T."/>
            <person name="Zhang W."/>
            <person name="Slipinski A."/>
            <person name="Escalona H.E."/>
            <person name="Waterhouse R.M."/>
            <person name="Zwick A."/>
            <person name="Pang H."/>
        </authorList>
    </citation>
    <scope>NUCLEOTIDE SEQUENCE [LARGE SCALE GENOMIC DNA]</scope>
    <source>
        <strain evidence="10">SYSU2018</strain>
    </source>
</reference>
<dbReference type="InterPro" id="IPR013201">
    <property type="entry name" value="Prot_inhib_I29"/>
</dbReference>
<accession>A0ABD2NSJ7</accession>
<feature type="domain" description="Peptidase C1A papain C-terminal" evidence="8">
    <location>
        <begin position="117"/>
        <end position="328"/>
    </location>
</feature>
<evidence type="ECO:0000256" key="3">
    <source>
        <dbReference type="ARBA" id="ARBA00022801"/>
    </source>
</evidence>
<dbReference type="InterPro" id="IPR025660">
    <property type="entry name" value="Pept_his_AS"/>
</dbReference>
<dbReference type="InterPro" id="IPR039417">
    <property type="entry name" value="Peptidase_C1A_papain-like"/>
</dbReference>
<dbReference type="PROSITE" id="PS00139">
    <property type="entry name" value="THIOL_PROTEASE_CYS"/>
    <property type="match status" value="1"/>
</dbReference>
<dbReference type="GO" id="GO:0006508">
    <property type="term" value="P:proteolysis"/>
    <property type="evidence" value="ECO:0007669"/>
    <property type="project" value="UniProtKB-KW"/>
</dbReference>